<dbReference type="RefSeq" id="WP_195384122.1">
    <property type="nucleotide sequence ID" value="NZ_JADMVZ010000014.1"/>
</dbReference>
<evidence type="ECO:0000256" key="2">
    <source>
        <dbReference type="ARBA" id="ARBA00005417"/>
    </source>
</evidence>
<evidence type="ECO:0000256" key="3">
    <source>
        <dbReference type="ARBA" id="ARBA00022448"/>
    </source>
</evidence>
<comment type="similarity">
    <text evidence="2">Belongs to the ABC transporter superfamily.</text>
</comment>
<dbReference type="InterPro" id="IPR017871">
    <property type="entry name" value="ABC_transporter-like_CS"/>
</dbReference>
<dbReference type="Gene3D" id="3.40.50.300">
    <property type="entry name" value="P-loop containing nucleotide triphosphate hydrolases"/>
    <property type="match status" value="2"/>
</dbReference>
<dbReference type="SUPFAM" id="SSF52540">
    <property type="entry name" value="P-loop containing nucleoside triphosphate hydrolases"/>
    <property type="match status" value="2"/>
</dbReference>
<dbReference type="InterPro" id="IPR003439">
    <property type="entry name" value="ABC_transporter-like_ATP-bd"/>
</dbReference>
<evidence type="ECO:0000256" key="1">
    <source>
        <dbReference type="ARBA" id="ARBA00004202"/>
    </source>
</evidence>
<dbReference type="GO" id="GO:0016887">
    <property type="term" value="F:ATP hydrolysis activity"/>
    <property type="evidence" value="ECO:0007669"/>
    <property type="project" value="InterPro"/>
</dbReference>
<evidence type="ECO:0000256" key="5">
    <source>
        <dbReference type="ARBA" id="ARBA00022737"/>
    </source>
</evidence>
<comment type="subcellular location">
    <subcellularLocation>
        <location evidence="1">Cell membrane</location>
        <topology evidence="1">Peripheral membrane protein</topology>
    </subcellularLocation>
</comment>
<sequence length="493" mass="55011">MIQIDHVTFSYGEETEHTGGVRDIELQIKRGEFAVLCGESGCGKTTITRLINGLIPHYYEGKMSGGVWVNGAEVSKQPLYDTAKIVGSVFQNPRSQFFNVDTTSEITFGCENLGQPAETIRAQLERTVCDFRLEKLMDRNIFHLSGGEKQKVACAGVSIMEPEVLVLDEPSSNLDAASISDLRKTLAFWKGQGKTIVVSEHRLYYLRGLADRFIYMEGGKIKREYTAEEFNGLSEQARTEMGLRTFALEQLQPPQTPQCTGTELELKQFRFAYPHESAILHIQDCTIPAGRIVGIIGNNGAGKSTFSRCFCGLEKRCGEVIWNGRRYRPKDRLNTCYMVMQEVNHQLFTETVLDEVLISMEEPDTKQAEEILARLDLLPFRDRHPMSLSGGQKQRVAIASAIASKRSILFFDEPTSGLDYRHMKEVAAVLRQLSAEGVTVYVITHDLELLLDCCTGIIHFAQGDIADQYPMDAGGLLRVCTYFMGNGASASLP</sequence>
<dbReference type="EMBL" id="JAQLWV010000014">
    <property type="protein sequence ID" value="MDB7933583.1"/>
    <property type="molecule type" value="Genomic_DNA"/>
</dbReference>
<accession>A0AAW6CEZ5</accession>
<gene>
    <name evidence="12" type="ORF">PNE06_10910</name>
</gene>
<keyword evidence="5" id="KW-0677">Repeat</keyword>
<evidence type="ECO:0000256" key="6">
    <source>
        <dbReference type="ARBA" id="ARBA00022741"/>
    </source>
</evidence>
<evidence type="ECO:0000313" key="12">
    <source>
        <dbReference type="EMBL" id="MDB7933583.1"/>
    </source>
</evidence>
<dbReference type="GO" id="GO:0042626">
    <property type="term" value="F:ATPase-coupled transmembrane transporter activity"/>
    <property type="evidence" value="ECO:0007669"/>
    <property type="project" value="TreeGrafter"/>
</dbReference>
<evidence type="ECO:0000259" key="11">
    <source>
        <dbReference type="PROSITE" id="PS50893"/>
    </source>
</evidence>
<keyword evidence="4" id="KW-1003">Cell membrane</keyword>
<dbReference type="InterPro" id="IPR003593">
    <property type="entry name" value="AAA+_ATPase"/>
</dbReference>
<dbReference type="PROSITE" id="PS50893">
    <property type="entry name" value="ABC_TRANSPORTER_2"/>
    <property type="match status" value="2"/>
</dbReference>
<proteinExistence type="inferred from homology"/>
<dbReference type="CDD" id="cd03225">
    <property type="entry name" value="ABC_cobalt_CbiO_domain1"/>
    <property type="match status" value="1"/>
</dbReference>
<dbReference type="SMART" id="SM00382">
    <property type="entry name" value="AAA"/>
    <property type="match status" value="2"/>
</dbReference>
<dbReference type="GO" id="GO:0043190">
    <property type="term" value="C:ATP-binding cassette (ABC) transporter complex"/>
    <property type="evidence" value="ECO:0007669"/>
    <property type="project" value="TreeGrafter"/>
</dbReference>
<evidence type="ECO:0000256" key="7">
    <source>
        <dbReference type="ARBA" id="ARBA00022840"/>
    </source>
</evidence>
<dbReference type="CDD" id="cd03226">
    <property type="entry name" value="ABC_cobalt_CbiO_domain2"/>
    <property type="match status" value="1"/>
</dbReference>
<dbReference type="InterPro" id="IPR015856">
    <property type="entry name" value="ABC_transpr_CbiO/EcfA_su"/>
</dbReference>
<evidence type="ECO:0000256" key="8">
    <source>
        <dbReference type="ARBA" id="ARBA00022967"/>
    </source>
</evidence>
<keyword evidence="3" id="KW-0813">Transport</keyword>
<comment type="caution">
    <text evidence="12">The sequence shown here is derived from an EMBL/GenBank/DDBJ whole genome shotgun (WGS) entry which is preliminary data.</text>
</comment>
<comment type="function">
    <text evidence="10">Probably part of an ABC transporter complex. Responsible for energy coupling to the transport system.</text>
</comment>
<organism evidence="12 13">
    <name type="scientific">Flavonifractor plautii</name>
    <name type="common">Fusobacterium plautii</name>
    <dbReference type="NCBI Taxonomy" id="292800"/>
    <lineage>
        <taxon>Bacteria</taxon>
        <taxon>Bacillati</taxon>
        <taxon>Bacillota</taxon>
        <taxon>Clostridia</taxon>
        <taxon>Eubacteriales</taxon>
        <taxon>Oscillospiraceae</taxon>
        <taxon>Flavonifractor</taxon>
    </lineage>
</organism>
<dbReference type="AlphaFoldDB" id="A0AAW6CEZ5"/>
<keyword evidence="8" id="KW-1278">Translocase</keyword>
<name>A0AAW6CEZ5_FLAPL</name>
<dbReference type="PANTHER" id="PTHR43553">
    <property type="entry name" value="HEAVY METAL TRANSPORTER"/>
    <property type="match status" value="1"/>
</dbReference>
<dbReference type="Pfam" id="PF00005">
    <property type="entry name" value="ABC_tran"/>
    <property type="match status" value="2"/>
</dbReference>
<reference evidence="12" key="1">
    <citation type="submission" date="2023-01" db="EMBL/GenBank/DDBJ databases">
        <title>Human gut microbiome strain richness.</title>
        <authorList>
            <person name="Chen-Liaw A."/>
        </authorList>
    </citation>
    <scope>NUCLEOTIDE SEQUENCE</scope>
    <source>
        <strain evidence="12">1001287st1_F4_1001285I_161205</strain>
    </source>
</reference>
<keyword evidence="6" id="KW-0547">Nucleotide-binding</keyword>
<feature type="domain" description="ABC transporter" evidence="11">
    <location>
        <begin position="2"/>
        <end position="243"/>
    </location>
</feature>
<evidence type="ECO:0000313" key="13">
    <source>
        <dbReference type="Proteomes" id="UP001211173"/>
    </source>
</evidence>
<evidence type="ECO:0000256" key="4">
    <source>
        <dbReference type="ARBA" id="ARBA00022475"/>
    </source>
</evidence>
<feature type="domain" description="ABC transporter" evidence="11">
    <location>
        <begin position="264"/>
        <end position="487"/>
    </location>
</feature>
<keyword evidence="9" id="KW-0472">Membrane</keyword>
<dbReference type="Proteomes" id="UP001211173">
    <property type="component" value="Unassembled WGS sequence"/>
</dbReference>
<dbReference type="GO" id="GO:0005524">
    <property type="term" value="F:ATP binding"/>
    <property type="evidence" value="ECO:0007669"/>
    <property type="project" value="UniProtKB-KW"/>
</dbReference>
<dbReference type="PANTHER" id="PTHR43553:SF23">
    <property type="entry name" value="ABC TRANSPORTER ATP-BINDING COMPONENT"/>
    <property type="match status" value="1"/>
</dbReference>
<dbReference type="InterPro" id="IPR050095">
    <property type="entry name" value="ECF_ABC_transporter_ATP-bd"/>
</dbReference>
<dbReference type="InterPro" id="IPR027417">
    <property type="entry name" value="P-loop_NTPase"/>
</dbReference>
<evidence type="ECO:0000256" key="9">
    <source>
        <dbReference type="ARBA" id="ARBA00023136"/>
    </source>
</evidence>
<keyword evidence="7 12" id="KW-0067">ATP-binding</keyword>
<protein>
    <submittedName>
        <fullName evidence="12">Energy-coupling factor ABC transporter ATP-binding protein</fullName>
    </submittedName>
</protein>
<dbReference type="PROSITE" id="PS00211">
    <property type="entry name" value="ABC_TRANSPORTER_1"/>
    <property type="match status" value="1"/>
</dbReference>
<evidence type="ECO:0000256" key="10">
    <source>
        <dbReference type="ARBA" id="ARBA00025157"/>
    </source>
</evidence>